<dbReference type="InterPro" id="IPR031107">
    <property type="entry name" value="Small_HSP"/>
</dbReference>
<accession>A0A101FXH0</accession>
<dbReference type="Pfam" id="PF00011">
    <property type="entry name" value="HSP20"/>
    <property type="match status" value="1"/>
</dbReference>
<dbReference type="SUPFAM" id="SSF49764">
    <property type="entry name" value="HSP20-like chaperones"/>
    <property type="match status" value="1"/>
</dbReference>
<gene>
    <name evidence="4" type="ORF">XD73_0832</name>
</gene>
<dbReference type="CDD" id="cd06464">
    <property type="entry name" value="ACD_sHsps-like"/>
    <property type="match status" value="1"/>
</dbReference>
<comment type="caution">
    <text evidence="4">The sequence shown here is derived from an EMBL/GenBank/DDBJ whole genome shotgun (WGS) entry which is preliminary data.</text>
</comment>
<keyword evidence="4" id="KW-0346">Stress response</keyword>
<dbReference type="Gene3D" id="2.60.40.790">
    <property type="match status" value="1"/>
</dbReference>
<proteinExistence type="inferred from homology"/>
<dbReference type="AlphaFoldDB" id="A0A101FXH0"/>
<evidence type="ECO:0000256" key="1">
    <source>
        <dbReference type="PROSITE-ProRule" id="PRU00285"/>
    </source>
</evidence>
<dbReference type="Proteomes" id="UP000064249">
    <property type="component" value="Unassembled WGS sequence"/>
</dbReference>
<reference evidence="4 5" key="1">
    <citation type="journal article" date="2015" name="MBio">
        <title>Genome-Resolved Metagenomic Analysis Reveals Roles for Candidate Phyla and Other Microbial Community Members in Biogeochemical Transformations in Oil Reservoirs.</title>
        <authorList>
            <person name="Hu P."/>
            <person name="Tom L."/>
            <person name="Singh A."/>
            <person name="Thomas B.C."/>
            <person name="Baker B.J."/>
            <person name="Piceno Y.M."/>
            <person name="Andersen G.L."/>
            <person name="Banfield J.F."/>
        </authorList>
    </citation>
    <scope>NUCLEOTIDE SEQUENCE [LARGE SCALE GENOMIC DNA]</scope>
    <source>
        <strain evidence="4">46_16</strain>
    </source>
</reference>
<dbReference type="InterPro" id="IPR008978">
    <property type="entry name" value="HSP20-like_chaperone"/>
</dbReference>
<comment type="similarity">
    <text evidence="1 2">Belongs to the small heat shock protein (HSP20) family.</text>
</comment>
<organism evidence="4 5">
    <name type="scientific">Anaerolinea thermophila</name>
    <dbReference type="NCBI Taxonomy" id="167964"/>
    <lineage>
        <taxon>Bacteria</taxon>
        <taxon>Bacillati</taxon>
        <taxon>Chloroflexota</taxon>
        <taxon>Anaerolineae</taxon>
        <taxon>Anaerolineales</taxon>
        <taxon>Anaerolineaceae</taxon>
        <taxon>Anaerolinea</taxon>
    </lineage>
</organism>
<evidence type="ECO:0000313" key="5">
    <source>
        <dbReference type="Proteomes" id="UP000064249"/>
    </source>
</evidence>
<dbReference type="EMBL" id="LGFU01000043">
    <property type="protein sequence ID" value="KUK46291.1"/>
    <property type="molecule type" value="Genomic_DNA"/>
</dbReference>
<sequence>MERIQIQLLSADPPQFEDSDPLKFNARIERWHISTKPHAWQPPTDLIETDENYIVRMEIAGMDVKDFTINFHSAILTVMGTRWESYPDCAFHQMEIPSGDFISAVDIPSPIEENAITAVYENGFLHITLPKAKARKIKVN</sequence>
<name>A0A101FXH0_9CHLR</name>
<dbReference type="InterPro" id="IPR002068">
    <property type="entry name" value="A-crystallin/Hsp20_dom"/>
</dbReference>
<dbReference type="PANTHER" id="PTHR11527">
    <property type="entry name" value="HEAT-SHOCK PROTEIN 20 FAMILY MEMBER"/>
    <property type="match status" value="1"/>
</dbReference>
<dbReference type="PROSITE" id="PS01031">
    <property type="entry name" value="SHSP"/>
    <property type="match status" value="1"/>
</dbReference>
<evidence type="ECO:0000256" key="2">
    <source>
        <dbReference type="RuleBase" id="RU003616"/>
    </source>
</evidence>
<evidence type="ECO:0000313" key="4">
    <source>
        <dbReference type="EMBL" id="KUK46291.1"/>
    </source>
</evidence>
<evidence type="ECO:0000259" key="3">
    <source>
        <dbReference type="PROSITE" id="PS01031"/>
    </source>
</evidence>
<protein>
    <submittedName>
        <fullName evidence="4">Heat shock protein Hsp20 family protein</fullName>
    </submittedName>
</protein>
<feature type="domain" description="SHSP" evidence="3">
    <location>
        <begin position="35"/>
        <end position="140"/>
    </location>
</feature>